<evidence type="ECO:0000256" key="2">
    <source>
        <dbReference type="PROSITE-ProRule" id="PRU00047"/>
    </source>
</evidence>
<keyword evidence="2" id="KW-0862">Zinc</keyword>
<accession>A0A3G2S534</accession>
<evidence type="ECO:0000313" key="6">
    <source>
        <dbReference type="Proteomes" id="UP000269793"/>
    </source>
</evidence>
<proteinExistence type="predicted"/>
<dbReference type="Pfam" id="PF00098">
    <property type="entry name" value="zf-CCHC"/>
    <property type="match status" value="2"/>
</dbReference>
<organism evidence="5 6">
    <name type="scientific">Malassezia restricta (strain ATCC 96810 / NBRC 103918 / CBS 7877)</name>
    <name type="common">Seborrheic dermatitis infection agent</name>
    <dbReference type="NCBI Taxonomy" id="425264"/>
    <lineage>
        <taxon>Eukaryota</taxon>
        <taxon>Fungi</taxon>
        <taxon>Dikarya</taxon>
        <taxon>Basidiomycota</taxon>
        <taxon>Ustilaginomycotina</taxon>
        <taxon>Malasseziomycetes</taxon>
        <taxon>Malasseziales</taxon>
        <taxon>Malasseziaceae</taxon>
        <taxon>Malassezia</taxon>
    </lineage>
</organism>
<dbReference type="EMBL" id="CP033149">
    <property type="protein sequence ID" value="AYO42198.1"/>
    <property type="molecule type" value="Genomic_DNA"/>
</dbReference>
<dbReference type="GO" id="GO:0006397">
    <property type="term" value="P:mRNA processing"/>
    <property type="evidence" value="ECO:0007669"/>
    <property type="project" value="UniProtKB-KW"/>
</dbReference>
<keyword evidence="2" id="KW-0479">Metal-binding</keyword>
<evidence type="ECO:0000256" key="1">
    <source>
        <dbReference type="ARBA" id="ARBA00022664"/>
    </source>
</evidence>
<gene>
    <name evidence="5" type="primary">Zcchc9</name>
    <name evidence="5" type="ORF">DNF11_1248</name>
</gene>
<dbReference type="STRING" id="425264.A0A3G2S534"/>
<dbReference type="OrthoDB" id="3863715at2759"/>
<feature type="compositionally biased region" description="Basic and acidic residues" evidence="3">
    <location>
        <begin position="20"/>
        <end position="33"/>
    </location>
</feature>
<evidence type="ECO:0000313" key="5">
    <source>
        <dbReference type="EMBL" id="AYO42198.1"/>
    </source>
</evidence>
<dbReference type="Gene3D" id="4.10.60.10">
    <property type="entry name" value="Zinc finger, CCHC-type"/>
    <property type="match status" value="2"/>
</dbReference>
<dbReference type="GO" id="GO:0005730">
    <property type="term" value="C:nucleolus"/>
    <property type="evidence" value="ECO:0007669"/>
    <property type="project" value="TreeGrafter"/>
</dbReference>
<protein>
    <submittedName>
        <fullName evidence="5">Zinc finger CCHC domain-containing protein 9</fullName>
    </submittedName>
</protein>
<evidence type="ECO:0000256" key="3">
    <source>
        <dbReference type="SAM" id="MobiDB-lite"/>
    </source>
</evidence>
<dbReference type="GO" id="GO:0008270">
    <property type="term" value="F:zinc ion binding"/>
    <property type="evidence" value="ECO:0007669"/>
    <property type="project" value="UniProtKB-KW"/>
</dbReference>
<reference evidence="5 6" key="1">
    <citation type="submission" date="2018-10" db="EMBL/GenBank/DDBJ databases">
        <title>Complete genome sequence of Malassezia restricta CBS 7877.</title>
        <authorList>
            <person name="Morand S.C."/>
            <person name="Bertignac M."/>
            <person name="Iltis A."/>
            <person name="Kolder I."/>
            <person name="Pirovano W."/>
            <person name="Jourdain R."/>
            <person name="Clavaud C."/>
        </authorList>
    </citation>
    <scope>NUCLEOTIDE SEQUENCE [LARGE SCALE GENOMIC DNA]</scope>
    <source>
        <strain evidence="5 6">CBS 7877</strain>
    </source>
</reference>
<dbReference type="GO" id="GO:0003676">
    <property type="term" value="F:nucleic acid binding"/>
    <property type="evidence" value="ECO:0007669"/>
    <property type="project" value="InterPro"/>
</dbReference>
<name>A0A3G2S534_MALR7</name>
<feature type="domain" description="CCHC-type" evidence="4">
    <location>
        <begin position="215"/>
        <end position="230"/>
    </location>
</feature>
<dbReference type="PANTHER" id="PTHR46242">
    <property type="entry name" value="ZINC FINGER CCHC DOMAIN-CONTAINING PROTEIN 9 ZCCHC9"/>
    <property type="match status" value="1"/>
</dbReference>
<dbReference type="SUPFAM" id="SSF57756">
    <property type="entry name" value="Retrovirus zinc finger-like domains"/>
    <property type="match status" value="2"/>
</dbReference>
<dbReference type="InterPro" id="IPR042246">
    <property type="entry name" value="ZCCHC9"/>
</dbReference>
<feature type="region of interest" description="Disordered" evidence="3">
    <location>
        <begin position="15"/>
        <end position="43"/>
    </location>
</feature>
<keyword evidence="6" id="KW-1185">Reference proteome</keyword>
<feature type="domain" description="CCHC-type" evidence="4">
    <location>
        <begin position="187"/>
        <end position="202"/>
    </location>
</feature>
<feature type="region of interest" description="Disordered" evidence="3">
    <location>
        <begin position="80"/>
        <end position="114"/>
    </location>
</feature>
<dbReference type="Proteomes" id="UP000269793">
    <property type="component" value="Chromosome II"/>
</dbReference>
<dbReference type="VEuPathDB" id="FungiDB:DNF11_1248"/>
<keyword evidence="2" id="KW-0863">Zinc-finger</keyword>
<dbReference type="PANTHER" id="PTHR46242:SF1">
    <property type="entry name" value="ZINC FINGER CCHC DOMAIN-CONTAINING PROTEIN 9"/>
    <property type="match status" value="1"/>
</dbReference>
<evidence type="ECO:0000259" key="4">
    <source>
        <dbReference type="PROSITE" id="PS50158"/>
    </source>
</evidence>
<keyword evidence="1" id="KW-0507">mRNA processing</keyword>
<dbReference type="PROSITE" id="PS50158">
    <property type="entry name" value="ZF_CCHC"/>
    <property type="match status" value="2"/>
</dbReference>
<dbReference type="InterPro" id="IPR001878">
    <property type="entry name" value="Znf_CCHC"/>
</dbReference>
<dbReference type="InterPro" id="IPR036875">
    <property type="entry name" value="Znf_CCHC_sf"/>
</dbReference>
<dbReference type="SMART" id="SM00343">
    <property type="entry name" value="ZnF_C2HC"/>
    <property type="match status" value="4"/>
</dbReference>
<dbReference type="AlphaFoldDB" id="A0A3G2S534"/>
<sequence length="287" mass="31788">MDIFCAYRDGRRSVAYGPSDMDREDVTPEKPRELCGPQDMPDPKALLKRAKLLRLKAKKAKSEASRDKFLAQAKDVERQIPSANGARGLLGRRNGRERQLRGPKSNLDPDQRSAFRRMKRAEERKNSTRCFVCRELSHAAKDCPHAIGEGAQGKDTVGLCFRCGSTEHTLSQCRRPHTDGELPFATCYICSNKGHLASKCPQNQGRGVYPDGGECKVCGSVEHLAKDCPKDPRRVTHASTVEAGGVGILDDASHAGADDDEFHLLAQQRRQLPSQTRPRPTGKVVRF</sequence>